<evidence type="ECO:0000256" key="10">
    <source>
        <dbReference type="SAM" id="Phobius"/>
    </source>
</evidence>
<comment type="similarity">
    <text evidence="2">Belongs to the TonB family.</text>
</comment>
<evidence type="ECO:0000256" key="5">
    <source>
        <dbReference type="ARBA" id="ARBA00022519"/>
    </source>
</evidence>
<dbReference type="NCBIfam" id="TIGR01352">
    <property type="entry name" value="tonB_Cterm"/>
    <property type="match status" value="1"/>
</dbReference>
<evidence type="ECO:0000256" key="4">
    <source>
        <dbReference type="ARBA" id="ARBA00022475"/>
    </source>
</evidence>
<dbReference type="InterPro" id="IPR006260">
    <property type="entry name" value="TonB/TolA_C"/>
</dbReference>
<evidence type="ECO:0000256" key="6">
    <source>
        <dbReference type="ARBA" id="ARBA00022692"/>
    </source>
</evidence>
<dbReference type="PANTHER" id="PTHR33446">
    <property type="entry name" value="PROTEIN TONB-RELATED"/>
    <property type="match status" value="1"/>
</dbReference>
<dbReference type="SUPFAM" id="SSF74653">
    <property type="entry name" value="TolA/TonB C-terminal domain"/>
    <property type="match status" value="1"/>
</dbReference>
<keyword evidence="5" id="KW-0997">Cell inner membrane</keyword>
<evidence type="ECO:0000256" key="1">
    <source>
        <dbReference type="ARBA" id="ARBA00004383"/>
    </source>
</evidence>
<keyword evidence="9 10" id="KW-0472">Membrane</keyword>
<dbReference type="Proteomes" id="UP001500631">
    <property type="component" value="Unassembled WGS sequence"/>
</dbReference>
<reference evidence="13" key="1">
    <citation type="journal article" date="2019" name="Int. J. Syst. Evol. Microbiol.">
        <title>The Global Catalogue of Microorganisms (GCM) 10K type strain sequencing project: providing services to taxonomists for standard genome sequencing and annotation.</title>
        <authorList>
            <consortium name="The Broad Institute Genomics Platform"/>
            <consortium name="The Broad Institute Genome Sequencing Center for Infectious Disease"/>
            <person name="Wu L."/>
            <person name="Ma J."/>
        </authorList>
    </citation>
    <scope>NUCLEOTIDE SEQUENCE [LARGE SCALE GENOMIC DNA]</scope>
    <source>
        <strain evidence="13">JCM 18424</strain>
    </source>
</reference>
<dbReference type="RefSeq" id="WP_077924665.1">
    <property type="nucleotide sequence ID" value="NZ_BAABKE010000002.1"/>
</dbReference>
<dbReference type="PROSITE" id="PS52015">
    <property type="entry name" value="TONB_CTD"/>
    <property type="match status" value="1"/>
</dbReference>
<accession>A0ABP9MGE0</accession>
<name>A0ABP9MGE0_9GAMM</name>
<evidence type="ECO:0000256" key="3">
    <source>
        <dbReference type="ARBA" id="ARBA00022448"/>
    </source>
</evidence>
<keyword evidence="6 10" id="KW-0812">Transmembrane</keyword>
<dbReference type="PROSITE" id="PS51257">
    <property type="entry name" value="PROKAR_LIPOPROTEIN"/>
    <property type="match status" value="1"/>
</dbReference>
<comment type="caution">
    <text evidence="12">The sequence shown here is derived from an EMBL/GenBank/DDBJ whole genome shotgun (WGS) entry which is preliminary data.</text>
</comment>
<dbReference type="EMBL" id="BAABKE010000002">
    <property type="protein sequence ID" value="GAA5095801.1"/>
    <property type="molecule type" value="Genomic_DNA"/>
</dbReference>
<keyword evidence="4" id="KW-1003">Cell membrane</keyword>
<protein>
    <recommendedName>
        <fullName evidence="11">TonB C-terminal domain-containing protein</fullName>
    </recommendedName>
</protein>
<dbReference type="InterPro" id="IPR037682">
    <property type="entry name" value="TonB_C"/>
</dbReference>
<keyword evidence="8 10" id="KW-1133">Transmembrane helix</keyword>
<evidence type="ECO:0000256" key="2">
    <source>
        <dbReference type="ARBA" id="ARBA00006555"/>
    </source>
</evidence>
<dbReference type="Gene3D" id="3.30.1150.10">
    <property type="match status" value="1"/>
</dbReference>
<evidence type="ECO:0000313" key="13">
    <source>
        <dbReference type="Proteomes" id="UP001500631"/>
    </source>
</evidence>
<evidence type="ECO:0000256" key="8">
    <source>
        <dbReference type="ARBA" id="ARBA00022989"/>
    </source>
</evidence>
<gene>
    <name evidence="12" type="ORF">GCM10023338_05530</name>
</gene>
<feature type="domain" description="TonB C-terminal" evidence="11">
    <location>
        <begin position="159"/>
        <end position="246"/>
    </location>
</feature>
<keyword evidence="13" id="KW-1185">Reference proteome</keyword>
<comment type="subcellular location">
    <subcellularLocation>
        <location evidence="1">Cell inner membrane</location>
        <topology evidence="1">Single-pass membrane protein</topology>
        <orientation evidence="1">Periplasmic side</orientation>
    </subcellularLocation>
</comment>
<evidence type="ECO:0000313" key="12">
    <source>
        <dbReference type="EMBL" id="GAA5095801.1"/>
    </source>
</evidence>
<evidence type="ECO:0000256" key="7">
    <source>
        <dbReference type="ARBA" id="ARBA00022927"/>
    </source>
</evidence>
<dbReference type="InterPro" id="IPR051045">
    <property type="entry name" value="TonB-dependent_transducer"/>
</dbReference>
<keyword evidence="3" id="KW-0813">Transport</keyword>
<proteinExistence type="inferred from homology"/>
<evidence type="ECO:0000259" key="11">
    <source>
        <dbReference type="PROSITE" id="PS52015"/>
    </source>
</evidence>
<sequence>MNNRLLKKTAIVNAILIACVGAFHTAAVAAMIYQSPAKKSEPIANAMSFDVMEMEFFGASSESVEEARVEEVEPEVFDHPAVEELIEKEIVAVKSVDQADIVIPEKKEEVKEIKKVEKVEPIKQKVVQKPVVKPQPKVQTQNIAKNSAKQQMKGGKPLVSSSSIKFIKNPAPKRPRIAHRNKWTGNSVVMVEIDQRGIPVKVVLERSSGHDVLDKAALEAARGVKIHPYIENGQSIAIRHRMDYAF</sequence>
<evidence type="ECO:0000256" key="9">
    <source>
        <dbReference type="ARBA" id="ARBA00023136"/>
    </source>
</evidence>
<dbReference type="PANTHER" id="PTHR33446:SF2">
    <property type="entry name" value="PROTEIN TONB"/>
    <property type="match status" value="1"/>
</dbReference>
<feature type="transmembrane region" description="Helical" evidence="10">
    <location>
        <begin position="12"/>
        <end position="33"/>
    </location>
</feature>
<keyword evidence="7" id="KW-0653">Protein transport</keyword>
<dbReference type="Pfam" id="PF03544">
    <property type="entry name" value="TonB_C"/>
    <property type="match status" value="1"/>
</dbReference>
<organism evidence="12 13">
    <name type="scientific">Wohlfahrtiimonas larvae</name>
    <dbReference type="NCBI Taxonomy" id="1157986"/>
    <lineage>
        <taxon>Bacteria</taxon>
        <taxon>Pseudomonadati</taxon>
        <taxon>Pseudomonadota</taxon>
        <taxon>Gammaproteobacteria</taxon>
        <taxon>Cardiobacteriales</taxon>
        <taxon>Ignatzschineriaceae</taxon>
        <taxon>Wohlfahrtiimonas</taxon>
    </lineage>
</organism>